<name>A0A8S5NUQ4_9CAUD</name>
<proteinExistence type="predicted"/>
<reference evidence="1" key="1">
    <citation type="journal article" date="2021" name="Proc. Natl. Acad. Sci. U.S.A.">
        <title>A Catalog of Tens of Thousands of Viruses from Human Metagenomes Reveals Hidden Associations with Chronic Diseases.</title>
        <authorList>
            <person name="Tisza M.J."/>
            <person name="Buck C.B."/>
        </authorList>
    </citation>
    <scope>NUCLEOTIDE SEQUENCE</scope>
    <source>
        <strain evidence="1">CtQLz13</strain>
    </source>
</reference>
<dbReference type="EMBL" id="BK015262">
    <property type="protein sequence ID" value="DAD98465.1"/>
    <property type="molecule type" value="Genomic_DNA"/>
</dbReference>
<accession>A0A8S5NUQ4</accession>
<organism evidence="1">
    <name type="scientific">Siphoviridae sp. ctQLz13</name>
    <dbReference type="NCBI Taxonomy" id="2825492"/>
    <lineage>
        <taxon>Viruses</taxon>
        <taxon>Duplodnaviria</taxon>
        <taxon>Heunggongvirae</taxon>
        <taxon>Uroviricota</taxon>
        <taxon>Caudoviricetes</taxon>
    </lineage>
</organism>
<protein>
    <submittedName>
        <fullName evidence="1">Uncharacterized protein</fullName>
    </submittedName>
</protein>
<evidence type="ECO:0000313" key="1">
    <source>
        <dbReference type="EMBL" id="DAD98465.1"/>
    </source>
</evidence>
<sequence>MLLNETTKGKNFRYRNSNYRILKIITPIML</sequence>